<dbReference type="PANTHER" id="PTHR42879">
    <property type="entry name" value="3-OXOACYL-(ACYL-CARRIER-PROTEIN) REDUCTASE"/>
    <property type="match status" value="1"/>
</dbReference>
<dbReference type="Proteomes" id="UP000267430">
    <property type="component" value="Unassembled WGS sequence"/>
</dbReference>
<evidence type="ECO:0000256" key="1">
    <source>
        <dbReference type="ARBA" id="ARBA00006484"/>
    </source>
</evidence>
<dbReference type="OrthoDB" id="9803333at2"/>
<dbReference type="RefSeq" id="WP_126864531.1">
    <property type="nucleotide sequence ID" value="NZ_JAUSTX010000001.1"/>
</dbReference>
<keyword evidence="4" id="KW-1185">Reference proteome</keyword>
<gene>
    <name evidence="3" type="ORF">ELQ35_09240</name>
</gene>
<dbReference type="InterPro" id="IPR050259">
    <property type="entry name" value="SDR"/>
</dbReference>
<sequence>MGKRFALITGASGGIGRAIALKLAQEKYSLYLHYNRNEKAIDQLLSELSPFDIELIPIQADLGEKDGYKKLSENIFSLAAIVLNSGNSYYGLITDMDEAIVDQMVQLHVTSPFLLTKELLPKLKFQENSAIVAVTSIWGETGASFEVLYSMVKGGQNAFIKALSKELSLSGIRVNGVSPGAISTVMLESFSEDELELIKADIPMGRVGVPEEVADAVAYLLSDKASYITGQILGVNGGWYS</sequence>
<name>A0A3S0U3Y9_9BACI</name>
<organism evidence="3 4">
    <name type="scientific">Peribacillus cavernae</name>
    <dbReference type="NCBI Taxonomy" id="1674310"/>
    <lineage>
        <taxon>Bacteria</taxon>
        <taxon>Bacillati</taxon>
        <taxon>Bacillota</taxon>
        <taxon>Bacilli</taxon>
        <taxon>Bacillales</taxon>
        <taxon>Bacillaceae</taxon>
        <taxon>Peribacillus</taxon>
    </lineage>
</organism>
<dbReference type="InterPro" id="IPR002347">
    <property type="entry name" value="SDR_fam"/>
</dbReference>
<proteinExistence type="inferred from homology"/>
<evidence type="ECO:0000256" key="2">
    <source>
        <dbReference type="ARBA" id="ARBA00023002"/>
    </source>
</evidence>
<dbReference type="Gene3D" id="3.40.50.720">
    <property type="entry name" value="NAD(P)-binding Rossmann-like Domain"/>
    <property type="match status" value="1"/>
</dbReference>
<dbReference type="PRINTS" id="PR00081">
    <property type="entry name" value="GDHRDH"/>
</dbReference>
<keyword evidence="2" id="KW-0560">Oxidoreductase</keyword>
<evidence type="ECO:0000313" key="3">
    <source>
        <dbReference type="EMBL" id="RUQ30508.1"/>
    </source>
</evidence>
<dbReference type="Pfam" id="PF13561">
    <property type="entry name" value="adh_short_C2"/>
    <property type="match status" value="1"/>
</dbReference>
<dbReference type="NCBIfam" id="NF047420">
    <property type="entry name" value="EF_P_mod_YmfI"/>
    <property type="match status" value="1"/>
</dbReference>
<dbReference type="AlphaFoldDB" id="A0A3S0U3Y9"/>
<accession>A0A3S0U3Y9</accession>
<dbReference type="CDD" id="cd05233">
    <property type="entry name" value="SDR_c"/>
    <property type="match status" value="1"/>
</dbReference>
<dbReference type="InterPro" id="IPR036291">
    <property type="entry name" value="NAD(P)-bd_dom_sf"/>
</dbReference>
<dbReference type="GO" id="GO:0016491">
    <property type="term" value="F:oxidoreductase activity"/>
    <property type="evidence" value="ECO:0007669"/>
    <property type="project" value="UniProtKB-KW"/>
</dbReference>
<dbReference type="SUPFAM" id="SSF51735">
    <property type="entry name" value="NAD(P)-binding Rossmann-fold domains"/>
    <property type="match status" value="1"/>
</dbReference>
<evidence type="ECO:0000313" key="4">
    <source>
        <dbReference type="Proteomes" id="UP000267430"/>
    </source>
</evidence>
<dbReference type="PANTHER" id="PTHR42879:SF2">
    <property type="entry name" value="3-OXOACYL-[ACYL-CARRIER-PROTEIN] REDUCTASE FABG"/>
    <property type="match status" value="1"/>
</dbReference>
<protein>
    <submittedName>
        <fullName evidence="3">SDR family oxidoreductase</fullName>
    </submittedName>
</protein>
<dbReference type="EMBL" id="RYZZ01000007">
    <property type="protein sequence ID" value="RUQ30508.1"/>
    <property type="molecule type" value="Genomic_DNA"/>
</dbReference>
<comment type="similarity">
    <text evidence="1">Belongs to the short-chain dehydrogenases/reductases (SDR) family.</text>
</comment>
<dbReference type="FunFam" id="3.40.50.720:FF:000173">
    <property type="entry name" value="3-oxoacyl-[acyl-carrier protein] reductase"/>
    <property type="match status" value="1"/>
</dbReference>
<comment type="caution">
    <text evidence="3">The sequence shown here is derived from an EMBL/GenBank/DDBJ whole genome shotgun (WGS) entry which is preliminary data.</text>
</comment>
<reference evidence="3 4" key="1">
    <citation type="submission" date="2018-12" db="EMBL/GenBank/DDBJ databases">
        <title>Bacillus chawlae sp. nov., Bacillus glennii sp. nov., and Bacillus saganii sp. nov. Isolated from the Vehicle Assembly Building at Kennedy Space Center where the Viking Spacecraft were Assembled.</title>
        <authorList>
            <person name="Seuylemezian A."/>
            <person name="Vaishampayan P."/>
        </authorList>
    </citation>
    <scope>NUCLEOTIDE SEQUENCE [LARGE SCALE GENOMIC DNA]</scope>
    <source>
        <strain evidence="3 4">L5</strain>
    </source>
</reference>